<name>A0A1G7G151_9EURY</name>
<evidence type="ECO:0000313" key="2">
    <source>
        <dbReference type="Proteomes" id="UP000199076"/>
    </source>
</evidence>
<proteinExistence type="predicted"/>
<sequence>MDDDAPDRQGFSRRRALQGLGSAAAAAGLAGCLDLGILGEDERDVSLQPASWITPTRMDQAVASGYADFSSIYSAVGEMEDVPWSAFTEWYGQPAPQPADRSDYPLVPRDVIAGGSPFVVEQEGESWHHSKGIPAMASMTIQTGDDEESLKHLTVYELPDSDSKKELKEYMSNHGRTFKQVDSVSVTKTLNTYNESEQFVSSTYALEDGVLVDQIGSLSEEPGERNYGHLTGAVERAGSSVDLGDHPVSRLSELDMLHTYQLDDDAWIDAVSKSVAIDFETERKVELYTFEDEATATEARDRFGVTDEGALRADGGDQEIVWEPAAVDYTAVRTDGRGVRIDGDITALARAINEGNYIWAARFGLM</sequence>
<gene>
    <name evidence="1" type="ORF">SAMN05216218_101449</name>
</gene>
<reference evidence="2" key="1">
    <citation type="submission" date="2016-10" db="EMBL/GenBank/DDBJ databases">
        <authorList>
            <person name="Varghese N."/>
            <person name="Submissions S."/>
        </authorList>
    </citation>
    <scope>NUCLEOTIDE SEQUENCE [LARGE SCALE GENOMIC DNA]</scope>
    <source>
        <strain evidence="2">IBRC-M 10760</strain>
    </source>
</reference>
<dbReference type="AlphaFoldDB" id="A0A1G7G151"/>
<evidence type="ECO:0000313" key="1">
    <source>
        <dbReference type="EMBL" id="SDE81914.1"/>
    </source>
</evidence>
<keyword evidence="2" id="KW-1185">Reference proteome</keyword>
<protein>
    <submittedName>
        <fullName evidence="1">Uncharacterized protein</fullName>
    </submittedName>
</protein>
<accession>A0A1G7G151</accession>
<dbReference type="EMBL" id="FNBK01000001">
    <property type="protein sequence ID" value="SDE81914.1"/>
    <property type="molecule type" value="Genomic_DNA"/>
</dbReference>
<dbReference type="PROSITE" id="PS51318">
    <property type="entry name" value="TAT"/>
    <property type="match status" value="1"/>
</dbReference>
<dbReference type="RefSeq" id="WP_092687388.1">
    <property type="nucleotide sequence ID" value="NZ_FNBK01000001.1"/>
</dbReference>
<dbReference type="OrthoDB" id="236049at2157"/>
<dbReference type="InterPro" id="IPR006311">
    <property type="entry name" value="TAT_signal"/>
</dbReference>
<organism evidence="1 2">
    <name type="scientific">Halorientalis regularis</name>
    <dbReference type="NCBI Taxonomy" id="660518"/>
    <lineage>
        <taxon>Archaea</taxon>
        <taxon>Methanobacteriati</taxon>
        <taxon>Methanobacteriota</taxon>
        <taxon>Stenosarchaea group</taxon>
        <taxon>Halobacteria</taxon>
        <taxon>Halobacteriales</taxon>
        <taxon>Haloarculaceae</taxon>
        <taxon>Halorientalis</taxon>
    </lineage>
</organism>
<dbReference type="STRING" id="660518.SAMN05216218_101449"/>
<dbReference type="Proteomes" id="UP000199076">
    <property type="component" value="Unassembled WGS sequence"/>
</dbReference>